<gene>
    <name evidence="2" type="ORF">Scep_009917</name>
</gene>
<evidence type="ECO:0000313" key="2">
    <source>
        <dbReference type="EMBL" id="KAK9140236.1"/>
    </source>
</evidence>
<evidence type="ECO:0000256" key="1">
    <source>
        <dbReference type="SAM" id="MobiDB-lite"/>
    </source>
</evidence>
<reference evidence="2 3" key="1">
    <citation type="submission" date="2024-01" db="EMBL/GenBank/DDBJ databases">
        <title>Genome assemblies of Stephania.</title>
        <authorList>
            <person name="Yang L."/>
        </authorList>
    </citation>
    <scope>NUCLEOTIDE SEQUENCE [LARGE SCALE GENOMIC DNA]</scope>
    <source>
        <strain evidence="2">JXDWG</strain>
        <tissue evidence="2">Leaf</tissue>
    </source>
</reference>
<organism evidence="2 3">
    <name type="scientific">Stephania cephalantha</name>
    <dbReference type="NCBI Taxonomy" id="152367"/>
    <lineage>
        <taxon>Eukaryota</taxon>
        <taxon>Viridiplantae</taxon>
        <taxon>Streptophyta</taxon>
        <taxon>Embryophyta</taxon>
        <taxon>Tracheophyta</taxon>
        <taxon>Spermatophyta</taxon>
        <taxon>Magnoliopsida</taxon>
        <taxon>Ranunculales</taxon>
        <taxon>Menispermaceae</taxon>
        <taxon>Menispermoideae</taxon>
        <taxon>Cissampelideae</taxon>
        <taxon>Stephania</taxon>
    </lineage>
</organism>
<protein>
    <submittedName>
        <fullName evidence="2">Uncharacterized protein</fullName>
    </submittedName>
</protein>
<feature type="compositionally biased region" description="Basic and acidic residues" evidence="1">
    <location>
        <begin position="106"/>
        <end position="115"/>
    </location>
</feature>
<comment type="caution">
    <text evidence="2">The sequence shown here is derived from an EMBL/GenBank/DDBJ whole genome shotgun (WGS) entry which is preliminary data.</text>
</comment>
<sequence length="276" mass="31042">MEKVKQDDGGGGGGVPKGLHEDAAINALLDMPESLNQGLTVKRTMTRTGARISAHIKEEVSENSIIDDLKPKINLMKEESDEEVAISDKDNFDSCYPYRRSKPVYTKKEKEESAKSDSSPALDDGDFPDEPAWLLVGRSTLHFRLADFTPEELDTRKRKLNLQEMDPPTTLTCTLHPYQKQDLYWMSESEKRNDEVEAAKTIHPCWAAYRITDKLGVFADFVFKLGLGSSFSFTHSSREIDRLNGLSLKSLSLTRISDRLATMSLFSNKTANDVCR</sequence>
<keyword evidence="3" id="KW-1185">Reference proteome</keyword>
<name>A0AAP0JUG7_9MAGN</name>
<accession>A0AAP0JUG7</accession>
<dbReference type="AlphaFoldDB" id="A0AAP0JUG7"/>
<feature type="region of interest" description="Disordered" evidence="1">
    <location>
        <begin position="104"/>
        <end position="126"/>
    </location>
</feature>
<proteinExistence type="predicted"/>
<dbReference type="EMBL" id="JBBNAG010000004">
    <property type="protein sequence ID" value="KAK9140236.1"/>
    <property type="molecule type" value="Genomic_DNA"/>
</dbReference>
<dbReference type="Proteomes" id="UP001419268">
    <property type="component" value="Unassembled WGS sequence"/>
</dbReference>
<evidence type="ECO:0000313" key="3">
    <source>
        <dbReference type="Proteomes" id="UP001419268"/>
    </source>
</evidence>